<dbReference type="GO" id="GO:0020037">
    <property type="term" value="F:heme binding"/>
    <property type="evidence" value="ECO:0007669"/>
    <property type="project" value="InterPro"/>
</dbReference>
<feature type="region of interest" description="Disordered" evidence="2">
    <location>
        <begin position="1"/>
        <end position="29"/>
    </location>
</feature>
<keyword evidence="4" id="KW-1185">Reference proteome</keyword>
<evidence type="ECO:0000313" key="3">
    <source>
        <dbReference type="EMBL" id="MBB5491040.1"/>
    </source>
</evidence>
<dbReference type="AlphaFoldDB" id="A0A840W2C6"/>
<dbReference type="GO" id="GO:0016705">
    <property type="term" value="F:oxidoreductase activity, acting on paired donors, with incorporation or reduction of molecular oxygen"/>
    <property type="evidence" value="ECO:0007669"/>
    <property type="project" value="InterPro"/>
</dbReference>
<dbReference type="Proteomes" id="UP000579647">
    <property type="component" value="Unassembled WGS sequence"/>
</dbReference>
<dbReference type="GO" id="GO:0004497">
    <property type="term" value="F:monooxygenase activity"/>
    <property type="evidence" value="ECO:0007669"/>
    <property type="project" value="InterPro"/>
</dbReference>
<feature type="region of interest" description="Disordered" evidence="2">
    <location>
        <begin position="426"/>
        <end position="533"/>
    </location>
</feature>
<feature type="compositionally biased region" description="Gly residues" evidence="2">
    <location>
        <begin position="17"/>
        <end position="28"/>
    </location>
</feature>
<gene>
    <name evidence="3" type="ORF">HNR07_002177</name>
</gene>
<dbReference type="GO" id="GO:0005506">
    <property type="term" value="F:iron ion binding"/>
    <property type="evidence" value="ECO:0007669"/>
    <property type="project" value="InterPro"/>
</dbReference>
<dbReference type="InterPro" id="IPR036396">
    <property type="entry name" value="Cyt_P450_sf"/>
</dbReference>
<dbReference type="Gene3D" id="1.10.630.10">
    <property type="entry name" value="Cytochrome P450"/>
    <property type="match status" value="1"/>
</dbReference>
<dbReference type="InterPro" id="IPR002397">
    <property type="entry name" value="Cyt_P450_B"/>
</dbReference>
<sequence>MSQGTGSTGGSDAATGGSEGTAFGGSGGAARCPFTGEGALPLHRGPDRGEASAAELPWEQLRSQYGGLVPVEIAPGVPGWLLLGYKENLQVLRDQTYFSADPRPWSPSGVPPARSGALNRDGDEHQRLRVPIVDALASVGTPQLVPAVERAAVHLIGLVESAGSADLIGDYAAPLPALILNELFGLPDSYGHLLADLTARLWSGDPARAEPAALAVRSYFEGLVARKRADPGQDITSLILEHPHGLTDDEAVEALSLLWETGHEPTTHLIGNALLKLLEDPNVWTAYLGGTLTPEDFVDYVMWTDSPIRMLAGRYSTMDIGFAGARIRQGDPLLFGFASAHTDPSVSRVADDAMALAGNRSHLSWGAGAHRCPATAFTRELVRTAIDTVVDRMRGMVMAVESAELRWRASLSVHGLEELPVWFTPTGERDQRGERPEESRPEPVVTRWVRRRKRKPAGQGARYQAPLPRGGQPEDGAAKNETPAPAAPARTAKPRPRRAAPRGAGARYQAPFAEETHTPDPLEQLLHTWRPRG</sequence>
<name>A0A840W2C6_9ACTN</name>
<evidence type="ECO:0000256" key="2">
    <source>
        <dbReference type="SAM" id="MobiDB-lite"/>
    </source>
</evidence>
<comment type="similarity">
    <text evidence="1">Belongs to the cytochrome P450 family.</text>
</comment>
<dbReference type="PROSITE" id="PS00086">
    <property type="entry name" value="CYTOCHROME_P450"/>
    <property type="match status" value="1"/>
</dbReference>
<dbReference type="PANTHER" id="PTHR46696:SF1">
    <property type="entry name" value="CYTOCHROME P450 YJIB-RELATED"/>
    <property type="match status" value="1"/>
</dbReference>
<evidence type="ECO:0000313" key="4">
    <source>
        <dbReference type="Proteomes" id="UP000579647"/>
    </source>
</evidence>
<dbReference type="EMBL" id="JACHDO010000001">
    <property type="protein sequence ID" value="MBB5491040.1"/>
    <property type="molecule type" value="Genomic_DNA"/>
</dbReference>
<proteinExistence type="inferred from homology"/>
<reference evidence="3 4" key="1">
    <citation type="submission" date="2020-08" db="EMBL/GenBank/DDBJ databases">
        <title>Sequencing the genomes of 1000 actinobacteria strains.</title>
        <authorList>
            <person name="Klenk H.-P."/>
        </authorList>
    </citation>
    <scope>NUCLEOTIDE SEQUENCE [LARGE SCALE GENOMIC DNA]</scope>
    <source>
        <strain evidence="3 4">DSM 44598</strain>
    </source>
</reference>
<feature type="compositionally biased region" description="Low complexity" evidence="2">
    <location>
        <begin position="482"/>
        <end position="491"/>
    </location>
</feature>
<organism evidence="3 4">
    <name type="scientific">Nocardiopsis metallicus</name>
    <dbReference type="NCBI Taxonomy" id="179819"/>
    <lineage>
        <taxon>Bacteria</taxon>
        <taxon>Bacillati</taxon>
        <taxon>Actinomycetota</taxon>
        <taxon>Actinomycetes</taxon>
        <taxon>Streptosporangiales</taxon>
        <taxon>Nocardiopsidaceae</taxon>
        <taxon>Nocardiopsis</taxon>
    </lineage>
</organism>
<dbReference type="PANTHER" id="PTHR46696">
    <property type="entry name" value="P450, PUTATIVE (EUROFUNG)-RELATED"/>
    <property type="match status" value="1"/>
</dbReference>
<comment type="caution">
    <text evidence="3">The sequence shown here is derived from an EMBL/GenBank/DDBJ whole genome shotgun (WGS) entry which is preliminary data.</text>
</comment>
<dbReference type="SUPFAM" id="SSF48264">
    <property type="entry name" value="Cytochrome P450"/>
    <property type="match status" value="1"/>
</dbReference>
<dbReference type="PRINTS" id="PR00359">
    <property type="entry name" value="BP450"/>
</dbReference>
<accession>A0A840W2C6</accession>
<evidence type="ECO:0000256" key="1">
    <source>
        <dbReference type="ARBA" id="ARBA00010617"/>
    </source>
</evidence>
<dbReference type="RefSeq" id="WP_184364659.1">
    <property type="nucleotide sequence ID" value="NZ_BAAAKM010000002.1"/>
</dbReference>
<protein>
    <submittedName>
        <fullName evidence="3">Cytochrome P450</fullName>
    </submittedName>
</protein>
<feature type="compositionally biased region" description="Basic and acidic residues" evidence="2">
    <location>
        <begin position="427"/>
        <end position="441"/>
    </location>
</feature>
<dbReference type="InterPro" id="IPR017972">
    <property type="entry name" value="Cyt_P450_CS"/>
</dbReference>